<feature type="non-terminal residue" evidence="4">
    <location>
        <position position="1"/>
    </location>
</feature>
<proteinExistence type="predicted"/>
<protein>
    <recommendedName>
        <fullName evidence="3">C3H1-type domain-containing protein</fullName>
    </recommendedName>
</protein>
<comment type="caution">
    <text evidence="4">The sequence shown here is derived from an EMBL/GenBank/DDBJ whole genome shotgun (WGS) entry which is preliminary data.</text>
</comment>
<feature type="compositionally biased region" description="Basic residues" evidence="2">
    <location>
        <begin position="99"/>
        <end position="111"/>
    </location>
</feature>
<feature type="zinc finger region" description="C3H1-type" evidence="1">
    <location>
        <begin position="162"/>
        <end position="186"/>
    </location>
</feature>
<keyword evidence="1" id="KW-0479">Metal-binding</keyword>
<dbReference type="PROSITE" id="PS50103">
    <property type="entry name" value="ZF_C3H1"/>
    <property type="match status" value="1"/>
</dbReference>
<organism evidence="4 5">
    <name type="scientific">Prorocentrum cordatum</name>
    <dbReference type="NCBI Taxonomy" id="2364126"/>
    <lineage>
        <taxon>Eukaryota</taxon>
        <taxon>Sar</taxon>
        <taxon>Alveolata</taxon>
        <taxon>Dinophyceae</taxon>
        <taxon>Prorocentrales</taxon>
        <taxon>Prorocentraceae</taxon>
        <taxon>Prorocentrum</taxon>
    </lineage>
</organism>
<feature type="compositionally biased region" description="Low complexity" evidence="2">
    <location>
        <begin position="71"/>
        <end position="80"/>
    </location>
</feature>
<name>A0ABN9VW60_9DINO</name>
<dbReference type="Proteomes" id="UP001189429">
    <property type="component" value="Unassembled WGS sequence"/>
</dbReference>
<feature type="compositionally biased region" description="Low complexity" evidence="2">
    <location>
        <begin position="89"/>
        <end position="98"/>
    </location>
</feature>
<evidence type="ECO:0000256" key="2">
    <source>
        <dbReference type="SAM" id="MobiDB-lite"/>
    </source>
</evidence>
<accession>A0ABN9VW60</accession>
<sequence length="186" mass="20060">ASWPKAGADLQEQARLSRSLLARCACHAGIGFPPRAHRPLTRPAMASKGAPKDSSIVIDSGDEAEPQAPVAKASKAAEASNSKKRKKSSSSSSSSTSSSKRRRRKAKKKSRQAADIERRKEAMMMATRGMTPRGNYALDFVTGGSSMPPPVNPLLDPPESGENASGICHEWRAGRCFRENCKFLHK</sequence>
<keyword evidence="1" id="KW-0863">Zinc-finger</keyword>
<dbReference type="EMBL" id="CAUYUJ010017615">
    <property type="protein sequence ID" value="CAK0876305.1"/>
    <property type="molecule type" value="Genomic_DNA"/>
</dbReference>
<feature type="region of interest" description="Disordered" evidence="2">
    <location>
        <begin position="29"/>
        <end position="119"/>
    </location>
</feature>
<dbReference type="InterPro" id="IPR000571">
    <property type="entry name" value="Znf_CCCH"/>
</dbReference>
<evidence type="ECO:0000313" key="5">
    <source>
        <dbReference type="Proteomes" id="UP001189429"/>
    </source>
</evidence>
<evidence type="ECO:0000259" key="3">
    <source>
        <dbReference type="PROSITE" id="PS50103"/>
    </source>
</evidence>
<keyword evidence="1" id="KW-0862">Zinc</keyword>
<evidence type="ECO:0000313" key="4">
    <source>
        <dbReference type="EMBL" id="CAK0876305.1"/>
    </source>
</evidence>
<feature type="domain" description="C3H1-type" evidence="3">
    <location>
        <begin position="162"/>
        <end position="186"/>
    </location>
</feature>
<evidence type="ECO:0000256" key="1">
    <source>
        <dbReference type="PROSITE-ProRule" id="PRU00723"/>
    </source>
</evidence>
<gene>
    <name evidence="4" type="ORF">PCOR1329_LOCUS60731</name>
</gene>
<reference evidence="4" key="1">
    <citation type="submission" date="2023-10" db="EMBL/GenBank/DDBJ databases">
        <authorList>
            <person name="Chen Y."/>
            <person name="Shah S."/>
            <person name="Dougan E. K."/>
            <person name="Thang M."/>
            <person name="Chan C."/>
        </authorList>
    </citation>
    <scope>NUCLEOTIDE SEQUENCE [LARGE SCALE GENOMIC DNA]</scope>
</reference>
<keyword evidence="5" id="KW-1185">Reference proteome</keyword>